<gene>
    <name evidence="3" type="ORF">HDIA_3005</name>
</gene>
<feature type="chain" id="PRO_5012361223" evidence="2">
    <location>
        <begin position="20"/>
        <end position="251"/>
    </location>
</feature>
<dbReference type="PANTHER" id="PTHR39600:SF1">
    <property type="entry name" value="PEPTIDASE INHIBITOR I78 FAMILY PROTEIN"/>
    <property type="match status" value="1"/>
</dbReference>
<dbReference type="Pfam" id="PF11720">
    <property type="entry name" value="Inhibitor_I78"/>
    <property type="match status" value="1"/>
</dbReference>
<dbReference type="KEGG" id="hdi:HDIA_3005"/>
<dbReference type="RefSeq" id="WP_099556912.1">
    <property type="nucleotide sequence ID" value="NZ_LT960614.1"/>
</dbReference>
<dbReference type="AlphaFoldDB" id="A0A2C9D8E8"/>
<dbReference type="EMBL" id="LT960614">
    <property type="protein sequence ID" value="SON56546.1"/>
    <property type="molecule type" value="Genomic_DNA"/>
</dbReference>
<evidence type="ECO:0000256" key="2">
    <source>
        <dbReference type="SAM" id="SignalP"/>
    </source>
</evidence>
<dbReference type="Gene3D" id="3.30.10.10">
    <property type="entry name" value="Trypsin Inhibitor V, subunit A"/>
    <property type="match status" value="1"/>
</dbReference>
<dbReference type="Proteomes" id="UP000223606">
    <property type="component" value="Chromosome 1"/>
</dbReference>
<keyword evidence="4" id="KW-1185">Reference proteome</keyword>
<evidence type="ECO:0000256" key="1">
    <source>
        <dbReference type="SAM" id="MobiDB-lite"/>
    </source>
</evidence>
<sequence>MTWKVGKSAGLVLLVGAMAGLQGCVSTPPQNYYPVYNSTVPPASVPEIGSPEAEAMARSRSVYRSPAMIYPDQGNYPYGQPGEISPEEAARREALYRQEQERLARQPREQQTPGNDVYGQPGSSTVYDSVPGVGASGSGQQVLRPGRFTPPPGSTAGDNGGSQTAATDPATPAPSAPAAPSRGAGSCNASAASGIVGKTNSQSVIVNAQKVTGARAVRIVAPGEINPNQYNPNRLNIIVGSDGKITGVQCG</sequence>
<dbReference type="PROSITE" id="PS51257">
    <property type="entry name" value="PROKAR_LIPOPROTEIN"/>
    <property type="match status" value="1"/>
</dbReference>
<feature type="signal peptide" evidence="2">
    <location>
        <begin position="1"/>
        <end position="19"/>
    </location>
</feature>
<evidence type="ECO:0000313" key="4">
    <source>
        <dbReference type="Proteomes" id="UP000223606"/>
    </source>
</evidence>
<evidence type="ECO:0000313" key="3">
    <source>
        <dbReference type="EMBL" id="SON56546.1"/>
    </source>
</evidence>
<dbReference type="PANTHER" id="PTHR39600">
    <property type="entry name" value="PEPTIDASE INHIBITOR I78 FAMILY PROTEIN"/>
    <property type="match status" value="1"/>
</dbReference>
<protein>
    <submittedName>
        <fullName evidence="3">Peptidase inhibitor I78 family protein</fullName>
    </submittedName>
</protein>
<accession>A0A2C9D8E8</accession>
<feature type="compositionally biased region" description="Basic and acidic residues" evidence="1">
    <location>
        <begin position="88"/>
        <end position="108"/>
    </location>
</feature>
<name>A0A2C9D8E8_9HYPH</name>
<feature type="compositionally biased region" description="Low complexity" evidence="1">
    <location>
        <begin position="178"/>
        <end position="190"/>
    </location>
</feature>
<dbReference type="InterPro" id="IPR021719">
    <property type="entry name" value="Prot_inh_I78"/>
</dbReference>
<proteinExistence type="predicted"/>
<organism evidence="3 4">
    <name type="scientific">Hartmannibacter diazotrophicus</name>
    <dbReference type="NCBI Taxonomy" id="1482074"/>
    <lineage>
        <taxon>Bacteria</taxon>
        <taxon>Pseudomonadati</taxon>
        <taxon>Pseudomonadota</taxon>
        <taxon>Alphaproteobacteria</taxon>
        <taxon>Hyphomicrobiales</taxon>
        <taxon>Pleomorphomonadaceae</taxon>
        <taxon>Hartmannibacter</taxon>
    </lineage>
</organism>
<reference evidence="4" key="1">
    <citation type="submission" date="2017-09" db="EMBL/GenBank/DDBJ databases">
        <title>Genome sequence of Nannocystis excedens DSM 71.</title>
        <authorList>
            <person name="Blom J."/>
        </authorList>
    </citation>
    <scope>NUCLEOTIDE SEQUENCE [LARGE SCALE GENOMIC DNA]</scope>
    <source>
        <strain evidence="4">type strain: E19</strain>
    </source>
</reference>
<keyword evidence="2" id="KW-0732">Signal</keyword>
<feature type="region of interest" description="Disordered" evidence="1">
    <location>
        <begin position="71"/>
        <end position="190"/>
    </location>
</feature>
<dbReference type="OrthoDB" id="8724542at2"/>